<comment type="caution">
    <text evidence="2">The sequence shown here is derived from an EMBL/GenBank/DDBJ whole genome shotgun (WGS) entry which is preliminary data.</text>
</comment>
<dbReference type="PANTHER" id="PTHR24148">
    <property type="entry name" value="ANKYRIN REPEAT DOMAIN-CONTAINING PROTEIN 39 HOMOLOG-RELATED"/>
    <property type="match status" value="1"/>
</dbReference>
<evidence type="ECO:0000313" key="2">
    <source>
        <dbReference type="EMBL" id="KAF5599910.1"/>
    </source>
</evidence>
<dbReference type="InterPro" id="IPR010730">
    <property type="entry name" value="HET"/>
</dbReference>
<dbReference type="InterPro" id="IPR052895">
    <property type="entry name" value="HetReg/Transcr_Mod"/>
</dbReference>
<dbReference type="PANTHER" id="PTHR24148:SF73">
    <property type="entry name" value="HET DOMAIN PROTEIN (AFU_ORTHOLOGUE AFUA_8G01020)"/>
    <property type="match status" value="1"/>
</dbReference>
<protein>
    <submittedName>
        <fullName evidence="2">Heterokaryon incompatibility protein het-6</fullName>
    </submittedName>
</protein>
<proteinExistence type="predicted"/>
<feature type="domain" description="Heterokaryon incompatibility" evidence="1">
    <location>
        <begin position="141"/>
        <end position="286"/>
    </location>
</feature>
<keyword evidence="3" id="KW-1185">Reference proteome</keyword>
<evidence type="ECO:0000313" key="3">
    <source>
        <dbReference type="Proteomes" id="UP000544095"/>
    </source>
</evidence>
<dbReference type="Pfam" id="PF06985">
    <property type="entry name" value="HET"/>
    <property type="match status" value="1"/>
</dbReference>
<evidence type="ECO:0000259" key="1">
    <source>
        <dbReference type="Pfam" id="PF06985"/>
    </source>
</evidence>
<dbReference type="AlphaFoldDB" id="A0A8H5PN31"/>
<accession>A0A8H5PN31</accession>
<organism evidence="2 3">
    <name type="scientific">Fusarium pseudoanthophilum</name>
    <dbReference type="NCBI Taxonomy" id="48495"/>
    <lineage>
        <taxon>Eukaryota</taxon>
        <taxon>Fungi</taxon>
        <taxon>Dikarya</taxon>
        <taxon>Ascomycota</taxon>
        <taxon>Pezizomycotina</taxon>
        <taxon>Sordariomycetes</taxon>
        <taxon>Hypocreomycetidae</taxon>
        <taxon>Hypocreales</taxon>
        <taxon>Nectriaceae</taxon>
        <taxon>Fusarium</taxon>
        <taxon>Fusarium fujikuroi species complex</taxon>
    </lineage>
</organism>
<reference evidence="2 3" key="1">
    <citation type="submission" date="2020-05" db="EMBL/GenBank/DDBJ databases">
        <title>Identification and distribution of gene clusters putatively required for synthesis of sphingolipid metabolism inhibitors in phylogenetically diverse species of the filamentous fungus Fusarium.</title>
        <authorList>
            <person name="Kim H.-S."/>
            <person name="Busman M."/>
            <person name="Brown D.W."/>
            <person name="Divon H."/>
            <person name="Uhlig S."/>
            <person name="Proctor R.H."/>
        </authorList>
    </citation>
    <scope>NUCLEOTIDE SEQUENCE [LARGE SCALE GENOMIC DNA]</scope>
    <source>
        <strain evidence="2 3">NRRL 25211</strain>
    </source>
</reference>
<dbReference type="Proteomes" id="UP000544095">
    <property type="component" value="Unassembled WGS sequence"/>
</dbReference>
<sequence length="829" mass="93822">MEKQEHSCKKPDFFVQSTSGAFLRSCLSCGFVENPEFSREYQRVNAPQDWQSAMTRPLSWPPGVNYSDSGRSTSEHVYSYCLNSQTSLQSGRQMDRNPYVYCDLPKTSCIRMLELFPGFRLDTLSGRLFEVHWEQDGCPSYSALSYTWADDKGDTSLTNLIFLDTEQKVLRITRNCDRALRSLRQRHKSILLWVDSLCINQSSLSERSHQVALMKTIYSRAATVHAYVGEEQCGEDISGTEAMTLLKDIQQNGFSERLASSETGSIAVLNNFFSRSYFARLWIVQELLLARSITVHCGQASISVSNQSLSLLYEQAVKIPLWVRYVGNEQPTTARSPMDLKDLLVAASVCKVTDLRDKVFGLLGLVGDAQASDLSPDYELMIREVYIGVAAYLFEHCQCCHLIQYVNNHNLNRKRFYGIPSWVPVWDAYTPVHGFEDLVGHTRHIELAFKKLPPDQSPVSCFEVRTIGGWPHDDNSACKGRGRPCKTVCSGSGFLESSIETVFRIRENSSTITIQSGPTTALGGDNYGTAFWDLKGNIRIGIRSFEEVLVRPQRHMDLIRVEGCRSLFLASQTSDSQEYHLISPCIAAIVCQTKESSFVEVLKFEDLRRFSRFTPLTPTMVQFLARWRNKIFTMARLEPGDREFAASIEAQSCRHSFLDESKIYSSTWRSWEPFLASETWQESESHFKLLRQLPSLDEFWDKAHLLHTCVRDWTIDANGVVRYRLAVLFHSRLDHVRWAVSRCLAQSQNLAKTFEMATGISFTIESYGLLEQLDDALANPGAISIDSNILGYRGTIGGLAEAIATLSWNIERTGLRGTSQMPAVYIEGD</sequence>
<name>A0A8H5PN31_9HYPO</name>
<gene>
    <name evidence="2" type="ORF">FPANT_2967</name>
</gene>
<dbReference type="EMBL" id="JAAOAR010000133">
    <property type="protein sequence ID" value="KAF5599910.1"/>
    <property type="molecule type" value="Genomic_DNA"/>
</dbReference>